<name>A0A075R4Y7_BRELA</name>
<dbReference type="HOGENOM" id="CLU_3230586_0_0_9"/>
<evidence type="ECO:0000313" key="1">
    <source>
        <dbReference type="EMBL" id="AIG24685.1"/>
    </source>
</evidence>
<sequence length="43" mass="5170">MDQTVTSYAYNNWSNQRLLHHLKELPEQVWKQEVQSIFPTHTA</sequence>
<protein>
    <submittedName>
        <fullName evidence="1">Uncharacterized protein</fullName>
    </submittedName>
</protein>
<dbReference type="RefSeq" id="WP_272898003.1">
    <property type="nucleotide sequence ID" value="NZ_CP007806.1"/>
</dbReference>
<dbReference type="Proteomes" id="UP000005850">
    <property type="component" value="Chromosome"/>
</dbReference>
<proteinExistence type="predicted"/>
<keyword evidence="2" id="KW-1185">Reference proteome</keyword>
<evidence type="ECO:0000313" key="2">
    <source>
        <dbReference type="Proteomes" id="UP000005850"/>
    </source>
</evidence>
<reference evidence="1 2" key="1">
    <citation type="journal article" date="2011" name="J. Bacteriol.">
        <title>Genome sequence of Brevibacillus laterosporus LMG 15441, a pathogen of invertebrates.</title>
        <authorList>
            <person name="Djukic M."/>
            <person name="Poehlein A."/>
            <person name="Thurmer A."/>
            <person name="Daniel R."/>
        </authorList>
    </citation>
    <scope>NUCLEOTIDE SEQUENCE [LARGE SCALE GENOMIC DNA]</scope>
    <source>
        <strain evidence="1 2">LMG 15441</strain>
    </source>
</reference>
<organism evidence="1 2">
    <name type="scientific">Brevibacillus laterosporus LMG 15441</name>
    <dbReference type="NCBI Taxonomy" id="1042163"/>
    <lineage>
        <taxon>Bacteria</taxon>
        <taxon>Bacillati</taxon>
        <taxon>Bacillota</taxon>
        <taxon>Bacilli</taxon>
        <taxon>Bacillales</taxon>
        <taxon>Paenibacillaceae</taxon>
        <taxon>Brevibacillus</taxon>
    </lineage>
</organism>
<dbReference type="KEGG" id="blr:BRLA_c002900"/>
<accession>A0A075R4Y7</accession>
<gene>
    <name evidence="1" type="ORF">BRLA_c002900</name>
</gene>
<dbReference type="EMBL" id="CP007806">
    <property type="protein sequence ID" value="AIG24685.1"/>
    <property type="molecule type" value="Genomic_DNA"/>
</dbReference>
<dbReference type="STRING" id="1042163.BRLA_c002900"/>
<dbReference type="AlphaFoldDB" id="A0A075R4Y7"/>